<dbReference type="InterPro" id="IPR019128">
    <property type="entry name" value="Dcc1"/>
</dbReference>
<evidence type="ECO:0000256" key="2">
    <source>
        <dbReference type="ARBA" id="ARBA00022705"/>
    </source>
</evidence>
<accession>A0ABR1K4N8</accession>
<comment type="similarity">
    <text evidence="1">Belongs to the DCC1 family.</text>
</comment>
<dbReference type="PANTHER" id="PTHR13395">
    <property type="entry name" value="SISTER CHROMATID COHESION PROTEIN DCC1-RELATED"/>
    <property type="match status" value="1"/>
</dbReference>
<dbReference type="Pfam" id="PF09724">
    <property type="entry name" value="Dcc1"/>
    <property type="match status" value="1"/>
</dbReference>
<keyword evidence="4" id="KW-1185">Reference proteome</keyword>
<comment type="caution">
    <text evidence="3">The sequence shown here is derived from an EMBL/GenBank/DDBJ whole genome shotgun (WGS) entry which is preliminary data.</text>
</comment>
<name>A0ABR1K4N8_9AGAR</name>
<evidence type="ECO:0000313" key="4">
    <source>
        <dbReference type="Proteomes" id="UP001498398"/>
    </source>
</evidence>
<dbReference type="Proteomes" id="UP001498398">
    <property type="component" value="Unassembled WGS sequence"/>
</dbReference>
<evidence type="ECO:0000313" key="3">
    <source>
        <dbReference type="EMBL" id="KAK7470567.1"/>
    </source>
</evidence>
<keyword evidence="2" id="KW-0235">DNA replication</keyword>
<proteinExistence type="inferred from homology"/>
<dbReference type="EMBL" id="JBANRG010000002">
    <property type="protein sequence ID" value="KAK7470567.1"/>
    <property type="molecule type" value="Genomic_DNA"/>
</dbReference>
<dbReference type="PANTHER" id="PTHR13395:SF6">
    <property type="entry name" value="SISTER CHROMATID COHESION PROTEIN DCC1"/>
    <property type="match status" value="1"/>
</dbReference>
<reference evidence="3 4" key="1">
    <citation type="submission" date="2024-01" db="EMBL/GenBank/DDBJ databases">
        <title>A draft genome for the cacao thread blight pathogen Marasmiellus scandens.</title>
        <authorList>
            <person name="Baruah I.K."/>
            <person name="Leung J."/>
            <person name="Bukari Y."/>
            <person name="Amoako-Attah I."/>
            <person name="Meinhardt L.W."/>
            <person name="Bailey B.A."/>
            <person name="Cohen S.P."/>
        </authorList>
    </citation>
    <scope>NUCLEOTIDE SEQUENCE [LARGE SCALE GENOMIC DNA]</scope>
    <source>
        <strain evidence="3 4">GH-19</strain>
    </source>
</reference>
<evidence type="ECO:0000256" key="1">
    <source>
        <dbReference type="ARBA" id="ARBA00007017"/>
    </source>
</evidence>
<gene>
    <name evidence="3" type="primary">DCC1</name>
    <name evidence="3" type="ORF">VKT23_001991</name>
</gene>
<organism evidence="3 4">
    <name type="scientific">Marasmiellus scandens</name>
    <dbReference type="NCBI Taxonomy" id="2682957"/>
    <lineage>
        <taxon>Eukaryota</taxon>
        <taxon>Fungi</taxon>
        <taxon>Dikarya</taxon>
        <taxon>Basidiomycota</taxon>
        <taxon>Agaricomycotina</taxon>
        <taxon>Agaricomycetes</taxon>
        <taxon>Agaricomycetidae</taxon>
        <taxon>Agaricales</taxon>
        <taxon>Marasmiineae</taxon>
        <taxon>Omphalotaceae</taxon>
        <taxon>Marasmiellus</taxon>
    </lineage>
</organism>
<sequence>MMEHNLRFSPSSVHEAGSFKLLELPSDICKLLEDQNSTPKLTIKGQPGEDAVLCTNDKTYTLRSVVLSNSILVVTAPPDTSDSLDFDADSVVIRDQINEILEVTPTVPKLHKLGSLLRGKEYNEDEEDAREEDEDCQKFTYADAKLLIQASDAELDRGLKNRRILNINGELRPIAPQYLGHIIELVLNLLISLSLPHENTSVEKLCSALSDQHEVPRIVSTQILSWFGSINEQAYWKMDIEAIIKEAGLGILRNHKRDPIRIPDLQTAWQAKVGDAFASAVDLKLLAGNYLVSSSPHRSGDTEALLYFPASELPLDPAARFSELFLTRNRWKGDEIAPFLSDIAVDSKERDKLLLKYARAVSSPQGIWYMARTTI</sequence>
<protein>
    <submittedName>
        <fullName evidence="3">Ctf8p and Ctf18p associating protein</fullName>
    </submittedName>
</protein>